<protein>
    <submittedName>
        <fullName evidence="1">Uncharacterized protein</fullName>
    </submittedName>
</protein>
<accession>A0A016SXE7</accession>
<gene>
    <name evidence="1" type="primary">Acey_s0163.g3498</name>
    <name evidence="1" type="ORF">Y032_0163g3498</name>
</gene>
<comment type="caution">
    <text evidence="1">The sequence shown here is derived from an EMBL/GenBank/DDBJ whole genome shotgun (WGS) entry which is preliminary data.</text>
</comment>
<sequence>MKTMEYLETKEAARKAEIEGGVLTMTTTPKSLTKSVAENTSSAGWGFLAADRRRRNVCVDGDNGIFLGVWKSTMKPIAIIHFKKAPTGVLSGLALRETHSK</sequence>
<evidence type="ECO:0000313" key="2">
    <source>
        <dbReference type="Proteomes" id="UP000024635"/>
    </source>
</evidence>
<reference evidence="2" key="1">
    <citation type="journal article" date="2015" name="Nat. Genet.">
        <title>The genome and transcriptome of the zoonotic hookworm Ancylostoma ceylanicum identify infection-specific gene families.</title>
        <authorList>
            <person name="Schwarz E.M."/>
            <person name="Hu Y."/>
            <person name="Antoshechkin I."/>
            <person name="Miller M.M."/>
            <person name="Sternberg P.W."/>
            <person name="Aroian R.V."/>
        </authorList>
    </citation>
    <scope>NUCLEOTIDE SEQUENCE</scope>
    <source>
        <strain evidence="2">HY135</strain>
    </source>
</reference>
<organism evidence="1 2">
    <name type="scientific">Ancylostoma ceylanicum</name>
    <dbReference type="NCBI Taxonomy" id="53326"/>
    <lineage>
        <taxon>Eukaryota</taxon>
        <taxon>Metazoa</taxon>
        <taxon>Ecdysozoa</taxon>
        <taxon>Nematoda</taxon>
        <taxon>Chromadorea</taxon>
        <taxon>Rhabditida</taxon>
        <taxon>Rhabditina</taxon>
        <taxon>Rhabditomorpha</taxon>
        <taxon>Strongyloidea</taxon>
        <taxon>Ancylostomatidae</taxon>
        <taxon>Ancylostomatinae</taxon>
        <taxon>Ancylostoma</taxon>
    </lineage>
</organism>
<dbReference type="EMBL" id="JARK01001499">
    <property type="protein sequence ID" value="EYB95165.1"/>
    <property type="molecule type" value="Genomic_DNA"/>
</dbReference>
<name>A0A016SXE7_9BILA</name>
<proteinExistence type="predicted"/>
<dbReference type="AlphaFoldDB" id="A0A016SXE7"/>
<evidence type="ECO:0000313" key="1">
    <source>
        <dbReference type="EMBL" id="EYB95165.1"/>
    </source>
</evidence>
<keyword evidence="2" id="KW-1185">Reference proteome</keyword>
<dbReference type="Proteomes" id="UP000024635">
    <property type="component" value="Unassembled WGS sequence"/>
</dbReference>